<evidence type="ECO:0000313" key="2">
    <source>
        <dbReference type="EMBL" id="APV44123.1"/>
    </source>
</evidence>
<reference evidence="3" key="1">
    <citation type="submission" date="2016-11" db="EMBL/GenBank/DDBJ databases">
        <title>Dehalogenimonas formicexedens sp. nov., a chlorinated alkane respiring bacterium isolated from contaminated groundwater.</title>
        <authorList>
            <person name="Key T.A."/>
            <person name="Bowman K.S."/>
            <person name="Lee I."/>
            <person name="Chun J."/>
            <person name="Albuquerque L."/>
            <person name="da Costa M.S."/>
            <person name="Rainey F.A."/>
            <person name="Moe W.M."/>
        </authorList>
    </citation>
    <scope>NUCLEOTIDE SEQUENCE [LARGE SCALE GENOMIC DNA]</scope>
    <source>
        <strain evidence="3">NSZ-14</strain>
    </source>
</reference>
<dbReference type="KEGG" id="dfo:Dform_00769"/>
<evidence type="ECO:0000313" key="3">
    <source>
        <dbReference type="Proteomes" id="UP000185934"/>
    </source>
</evidence>
<name>A0A1P8F6N0_9CHLR</name>
<dbReference type="EMBL" id="CP018258">
    <property type="protein sequence ID" value="APV44123.1"/>
    <property type="molecule type" value="Genomic_DNA"/>
</dbReference>
<sequence>MLAYIRSGVPVKLYRKREFWLVLLLGVLFVVTVYADFIRGSAALSVDEFQLTLFALQQVLYLSVIALATWRFGFSLGLFFWGILGAVTIPYSVVYLSANWHPNLLLEMIIIGLIGLAEVFLINAYENGKKRLIEYQHTLEDKVKDRTMDLTKSNLALEKDIVERRKVEGELREALAQVKMLSGLLPICANCKKIRDDNGYWSSVEKYISTHSEAEFTHGICPECLEKLYPSYYGPGKKKSSGTQG</sequence>
<feature type="transmembrane region" description="Helical" evidence="1">
    <location>
        <begin position="77"/>
        <end position="98"/>
    </location>
</feature>
<gene>
    <name evidence="2" type="ORF">Dform_00769</name>
</gene>
<dbReference type="STRING" id="1839801.Dform_00769"/>
<organism evidence="2 3">
    <name type="scientific">Dehalogenimonas formicexedens</name>
    <dbReference type="NCBI Taxonomy" id="1839801"/>
    <lineage>
        <taxon>Bacteria</taxon>
        <taxon>Bacillati</taxon>
        <taxon>Chloroflexota</taxon>
        <taxon>Dehalococcoidia</taxon>
        <taxon>Dehalococcoidales</taxon>
        <taxon>Dehalococcoidaceae</taxon>
        <taxon>Dehalogenimonas</taxon>
    </lineage>
</organism>
<dbReference type="Proteomes" id="UP000185934">
    <property type="component" value="Chromosome"/>
</dbReference>
<feature type="transmembrane region" description="Helical" evidence="1">
    <location>
        <begin position="104"/>
        <end position="125"/>
    </location>
</feature>
<proteinExistence type="predicted"/>
<keyword evidence="1" id="KW-1133">Transmembrane helix</keyword>
<dbReference type="AlphaFoldDB" id="A0A1P8F6N0"/>
<keyword evidence="1" id="KW-0472">Membrane</keyword>
<keyword evidence="1" id="KW-0812">Transmembrane</keyword>
<accession>A0A1P8F6N0</accession>
<protein>
    <submittedName>
        <fullName evidence="2">Uncharacterized protein</fullName>
    </submittedName>
</protein>
<evidence type="ECO:0000256" key="1">
    <source>
        <dbReference type="SAM" id="Phobius"/>
    </source>
</evidence>
<feature type="transmembrane region" description="Helical" evidence="1">
    <location>
        <begin position="51"/>
        <end position="70"/>
    </location>
</feature>
<keyword evidence="3" id="KW-1185">Reference proteome</keyword>